<organism evidence="3">
    <name type="scientific">Gracilinema caldarium</name>
    <dbReference type="NCBI Taxonomy" id="215591"/>
    <lineage>
        <taxon>Bacteria</taxon>
        <taxon>Pseudomonadati</taxon>
        <taxon>Spirochaetota</taxon>
        <taxon>Spirochaetia</taxon>
        <taxon>Spirochaetales</taxon>
        <taxon>Breznakiellaceae</taxon>
        <taxon>Gracilinema</taxon>
    </lineage>
</organism>
<evidence type="ECO:0000259" key="2">
    <source>
        <dbReference type="Pfam" id="PF13205"/>
    </source>
</evidence>
<feature type="domain" description="SbsA Ig-like" evidence="2">
    <location>
        <begin position="280"/>
        <end position="355"/>
    </location>
</feature>
<dbReference type="PROSITE" id="PS51257">
    <property type="entry name" value="PROKAR_LIPOPROTEIN"/>
    <property type="match status" value="1"/>
</dbReference>
<accession>A0A7C3EMD9</accession>
<sequence>MREKVKKLLLYMLVFVALGGCDILRDSPFKVLAWSPGEGTHLDFTGPAITLEFSHEPDRYSVERSFTCTEDGLALRGTFAWEGRRLSFYPAGGIIPNRDYRISIATDAQDGTGLSLEEAFEGRFSTRPDGNRMVLLETNPADEGILGPGLAGPCMESVTLTFSRALKVESLYQYVSFSPTMQGLWTLEAEGTLARFTPSQAWQNGRTYVCTIGKDLPDCYDRPMGQSYRLHFSVGEDREPPRLITIKTLDAGGSPVQDLSFTAYEGDEGPDTTIPVNEYFERTYKIALEFSEPVDPATVKNRLSFQSSLGYSLSPPYPASANLILTFTEPPIYGTVYTLSISRGVGDSQGNTSTQQVLTKFLVNGPASKPPRFIGIRLPLAPGGGPGNEEPASYSKNDAFGNLPISSGTDHYPFDVPTDTWIEFYFDVAQGANINLFSLMNSLNLSATNGALSFAPRSMKNSDFTWNDPVPGWENYERIEVRGRLTNGTNGGIVTVSLSADLADSLGNRAGQIQSLPLLK</sequence>
<feature type="domain" description="SbsA Ig-like" evidence="2">
    <location>
        <begin position="156"/>
        <end position="233"/>
    </location>
</feature>
<comment type="caution">
    <text evidence="3">The sequence shown here is derived from an EMBL/GenBank/DDBJ whole genome shotgun (WGS) entry which is preliminary data.</text>
</comment>
<reference evidence="3" key="1">
    <citation type="journal article" date="2020" name="mSystems">
        <title>Genome- and Community-Level Interaction Insights into Carbon Utilization and Element Cycling Functions of Hydrothermarchaeota in Hydrothermal Sediment.</title>
        <authorList>
            <person name="Zhou Z."/>
            <person name="Liu Y."/>
            <person name="Xu W."/>
            <person name="Pan J."/>
            <person name="Luo Z.H."/>
            <person name="Li M."/>
        </authorList>
    </citation>
    <scope>NUCLEOTIDE SEQUENCE [LARGE SCALE GENOMIC DNA]</scope>
    <source>
        <strain evidence="3">SpSt-503</strain>
    </source>
</reference>
<evidence type="ECO:0000256" key="1">
    <source>
        <dbReference type="ARBA" id="ARBA00022729"/>
    </source>
</evidence>
<feature type="domain" description="SbsA Ig-like" evidence="2">
    <location>
        <begin position="27"/>
        <end position="126"/>
    </location>
</feature>
<protein>
    <recommendedName>
        <fullName evidence="2">SbsA Ig-like domain-containing protein</fullName>
    </recommendedName>
</protein>
<dbReference type="Gene3D" id="2.60.40.3710">
    <property type="match status" value="1"/>
</dbReference>
<keyword evidence="1" id="KW-0732">Signal</keyword>
<dbReference type="EMBL" id="DSVL01000423">
    <property type="protein sequence ID" value="HFH30549.1"/>
    <property type="molecule type" value="Genomic_DNA"/>
</dbReference>
<dbReference type="Pfam" id="PF13205">
    <property type="entry name" value="Big_5"/>
    <property type="match status" value="3"/>
</dbReference>
<name>A0A7C3EMD9_9SPIR</name>
<dbReference type="InterPro" id="IPR032812">
    <property type="entry name" value="SbsA_Ig"/>
</dbReference>
<proteinExistence type="predicted"/>
<dbReference type="AlphaFoldDB" id="A0A7C3EMD9"/>
<gene>
    <name evidence="3" type="ORF">ENS59_13755</name>
</gene>
<evidence type="ECO:0000313" key="3">
    <source>
        <dbReference type="EMBL" id="HFH30549.1"/>
    </source>
</evidence>